<evidence type="ECO:0000256" key="1">
    <source>
        <dbReference type="SAM" id="MobiDB-lite"/>
    </source>
</evidence>
<organism evidence="2 3">
    <name type="scientific">Portunus trituberculatus</name>
    <name type="common">Swimming crab</name>
    <name type="synonym">Neptunus trituberculatus</name>
    <dbReference type="NCBI Taxonomy" id="210409"/>
    <lineage>
        <taxon>Eukaryota</taxon>
        <taxon>Metazoa</taxon>
        <taxon>Ecdysozoa</taxon>
        <taxon>Arthropoda</taxon>
        <taxon>Crustacea</taxon>
        <taxon>Multicrustacea</taxon>
        <taxon>Malacostraca</taxon>
        <taxon>Eumalacostraca</taxon>
        <taxon>Eucarida</taxon>
        <taxon>Decapoda</taxon>
        <taxon>Pleocyemata</taxon>
        <taxon>Brachyura</taxon>
        <taxon>Eubrachyura</taxon>
        <taxon>Portunoidea</taxon>
        <taxon>Portunidae</taxon>
        <taxon>Portuninae</taxon>
        <taxon>Portunus</taxon>
    </lineage>
</organism>
<keyword evidence="3" id="KW-1185">Reference proteome</keyword>
<feature type="region of interest" description="Disordered" evidence="1">
    <location>
        <begin position="30"/>
        <end position="59"/>
    </location>
</feature>
<evidence type="ECO:0000313" key="3">
    <source>
        <dbReference type="Proteomes" id="UP000324222"/>
    </source>
</evidence>
<gene>
    <name evidence="2" type="ORF">E2C01_071817</name>
</gene>
<dbReference type="Proteomes" id="UP000324222">
    <property type="component" value="Unassembled WGS sequence"/>
</dbReference>
<reference evidence="2 3" key="1">
    <citation type="submission" date="2019-05" db="EMBL/GenBank/DDBJ databases">
        <title>Another draft genome of Portunus trituberculatus and its Hox gene families provides insights of decapod evolution.</title>
        <authorList>
            <person name="Jeong J.-H."/>
            <person name="Song I."/>
            <person name="Kim S."/>
            <person name="Choi T."/>
            <person name="Kim D."/>
            <person name="Ryu S."/>
            <person name="Kim W."/>
        </authorList>
    </citation>
    <scope>NUCLEOTIDE SEQUENCE [LARGE SCALE GENOMIC DNA]</scope>
    <source>
        <tissue evidence="2">Muscle</tissue>
    </source>
</reference>
<comment type="caution">
    <text evidence="2">The sequence shown here is derived from an EMBL/GenBank/DDBJ whole genome shotgun (WGS) entry which is preliminary data.</text>
</comment>
<accession>A0A5B7I5F7</accession>
<proteinExistence type="predicted"/>
<name>A0A5B7I5F7_PORTR</name>
<dbReference type="AlphaFoldDB" id="A0A5B7I5F7"/>
<evidence type="ECO:0000313" key="2">
    <source>
        <dbReference type="EMBL" id="MPC77365.1"/>
    </source>
</evidence>
<dbReference type="EMBL" id="VSRR010045687">
    <property type="protein sequence ID" value="MPC77365.1"/>
    <property type="molecule type" value="Genomic_DNA"/>
</dbReference>
<protein>
    <submittedName>
        <fullName evidence="2">Uncharacterized protein</fullName>
    </submittedName>
</protein>
<sequence length="82" mass="8661">MAMANMRAVKMRGWMPGVRGEALEEITANIHVKDPGGASGGLPGDECGMDDPHPGLISAPFVRRGDLLNRNEGTHAVAPQRA</sequence>